<evidence type="ECO:0000313" key="3">
    <source>
        <dbReference type="Proteomes" id="UP000729733"/>
    </source>
</evidence>
<protein>
    <submittedName>
        <fullName evidence="2">SPOR domain-containing protein</fullName>
    </submittedName>
</protein>
<sequence length="140" mass="15700">MTFTYYKYSLLLLGSVFLTGNLSISVNALENNNFSTATSSVPYLAQEIKSNNKTDSREYTYKAPDSKIISNTKQLIEAQGYRVEVFGSEQVLLQQVKDIEPSAFIKGDTIQVGIFSQQANAENMVRKLAVKGFWARIKVQ</sequence>
<dbReference type="InterPro" id="IPR007730">
    <property type="entry name" value="SPOR-like_dom"/>
</dbReference>
<gene>
    <name evidence="2" type="ORF">I4641_15145</name>
</gene>
<dbReference type="InterPro" id="IPR036680">
    <property type="entry name" value="SPOR-like_sf"/>
</dbReference>
<dbReference type="RefSeq" id="WP_229641381.1">
    <property type="nucleotide sequence ID" value="NZ_JADWDC010000040.1"/>
</dbReference>
<dbReference type="SUPFAM" id="SSF110997">
    <property type="entry name" value="Sporulation related repeat"/>
    <property type="match status" value="1"/>
</dbReference>
<evidence type="ECO:0000313" key="2">
    <source>
        <dbReference type="EMBL" id="MCC0178316.1"/>
    </source>
</evidence>
<comment type="caution">
    <text evidence="2">The sequence shown here is derived from an EMBL/GenBank/DDBJ whole genome shotgun (WGS) entry which is preliminary data.</text>
</comment>
<dbReference type="Pfam" id="PF05036">
    <property type="entry name" value="SPOR"/>
    <property type="match status" value="1"/>
</dbReference>
<feature type="domain" description="SPOR" evidence="1">
    <location>
        <begin position="102"/>
        <end position="140"/>
    </location>
</feature>
<dbReference type="Proteomes" id="UP000729733">
    <property type="component" value="Unassembled WGS sequence"/>
</dbReference>
<dbReference type="EMBL" id="JADWDC010000040">
    <property type="protein sequence ID" value="MCC0178316.1"/>
    <property type="molecule type" value="Genomic_DNA"/>
</dbReference>
<dbReference type="GO" id="GO:0042834">
    <property type="term" value="F:peptidoglycan binding"/>
    <property type="evidence" value="ECO:0007669"/>
    <property type="project" value="InterPro"/>
</dbReference>
<proteinExistence type="predicted"/>
<reference evidence="2" key="1">
    <citation type="journal article" date="2021" name="Antonie Van Leeuwenhoek">
        <title>Draft genome and description of Waterburya agarophytonicola gen. nov. sp. nov. (Pleurocapsales, Cyanobacteria): a seaweed symbiont.</title>
        <authorList>
            <person name="Bonthond G."/>
            <person name="Shalygin S."/>
            <person name="Bayer T."/>
            <person name="Weinberger F."/>
        </authorList>
    </citation>
    <scope>NUCLEOTIDE SEQUENCE</scope>
    <source>
        <strain evidence="2">KI4</strain>
    </source>
</reference>
<dbReference type="Gene3D" id="3.30.70.1070">
    <property type="entry name" value="Sporulation related repeat"/>
    <property type="match status" value="1"/>
</dbReference>
<accession>A0A964FGQ0</accession>
<dbReference type="AlphaFoldDB" id="A0A964FGQ0"/>
<dbReference type="PROSITE" id="PS51724">
    <property type="entry name" value="SPOR"/>
    <property type="match status" value="1"/>
</dbReference>
<name>A0A964FGQ0_9CYAN</name>
<keyword evidence="3" id="KW-1185">Reference proteome</keyword>
<organism evidence="2 3">
    <name type="scientific">Waterburya agarophytonicola KI4</name>
    <dbReference type="NCBI Taxonomy" id="2874699"/>
    <lineage>
        <taxon>Bacteria</taxon>
        <taxon>Bacillati</taxon>
        <taxon>Cyanobacteriota</taxon>
        <taxon>Cyanophyceae</taxon>
        <taxon>Pleurocapsales</taxon>
        <taxon>Hyellaceae</taxon>
        <taxon>Waterburya</taxon>
        <taxon>Waterburya agarophytonicola</taxon>
    </lineage>
</organism>
<evidence type="ECO:0000259" key="1">
    <source>
        <dbReference type="PROSITE" id="PS51724"/>
    </source>
</evidence>